<keyword evidence="3 8" id="KW-0238">DNA-binding</keyword>
<evidence type="ECO:0000313" key="9">
    <source>
        <dbReference type="Proteomes" id="UP000263900"/>
    </source>
</evidence>
<dbReference type="AlphaFoldDB" id="A0A3B7MLQ6"/>
<evidence type="ECO:0000259" key="7">
    <source>
        <dbReference type="PROSITE" id="PS50110"/>
    </source>
</evidence>
<dbReference type="KEGG" id="pseg:D3H65_00425"/>
<evidence type="ECO:0000256" key="2">
    <source>
        <dbReference type="ARBA" id="ARBA00023015"/>
    </source>
</evidence>
<keyword evidence="1 5" id="KW-0597">Phosphoprotein</keyword>
<dbReference type="InterPro" id="IPR058245">
    <property type="entry name" value="NreC/VraR/RcsB-like_REC"/>
</dbReference>
<gene>
    <name evidence="8" type="ORF">D3H65_00425</name>
</gene>
<dbReference type="GO" id="GO:0000160">
    <property type="term" value="P:phosphorelay signal transduction system"/>
    <property type="evidence" value="ECO:0007669"/>
    <property type="project" value="InterPro"/>
</dbReference>
<keyword evidence="2" id="KW-0805">Transcription regulation</keyword>
<feature type="domain" description="HTH luxR-type" evidence="6">
    <location>
        <begin position="148"/>
        <end position="213"/>
    </location>
</feature>
<dbReference type="Proteomes" id="UP000263900">
    <property type="component" value="Chromosome"/>
</dbReference>
<evidence type="ECO:0000313" key="8">
    <source>
        <dbReference type="EMBL" id="AXY72535.1"/>
    </source>
</evidence>
<dbReference type="SUPFAM" id="SSF46894">
    <property type="entry name" value="C-terminal effector domain of the bipartite response regulators"/>
    <property type="match status" value="1"/>
</dbReference>
<dbReference type="InterPro" id="IPR001789">
    <property type="entry name" value="Sig_transdc_resp-reg_receiver"/>
</dbReference>
<keyword evidence="4" id="KW-0804">Transcription</keyword>
<name>A0A3B7MLQ6_9BACT</name>
<dbReference type="CDD" id="cd06170">
    <property type="entry name" value="LuxR_C_like"/>
    <property type="match status" value="1"/>
</dbReference>
<reference evidence="8 9" key="1">
    <citation type="submission" date="2018-09" db="EMBL/GenBank/DDBJ databases">
        <title>Genome sequencing of strain 6GH32-13.</title>
        <authorList>
            <person name="Weon H.-Y."/>
            <person name="Heo J."/>
            <person name="Kwon S.-W."/>
        </authorList>
    </citation>
    <scope>NUCLEOTIDE SEQUENCE [LARGE SCALE GENOMIC DNA]</scope>
    <source>
        <strain evidence="8 9">5GH32-13</strain>
    </source>
</reference>
<organism evidence="8 9">
    <name type="scientific">Paraflavitalea soli</name>
    <dbReference type="NCBI Taxonomy" id="2315862"/>
    <lineage>
        <taxon>Bacteria</taxon>
        <taxon>Pseudomonadati</taxon>
        <taxon>Bacteroidota</taxon>
        <taxon>Chitinophagia</taxon>
        <taxon>Chitinophagales</taxon>
        <taxon>Chitinophagaceae</taxon>
        <taxon>Paraflavitalea</taxon>
    </lineage>
</organism>
<dbReference type="InterPro" id="IPR039420">
    <property type="entry name" value="WalR-like"/>
</dbReference>
<feature type="modified residue" description="4-aspartylphosphate" evidence="5">
    <location>
        <position position="58"/>
    </location>
</feature>
<keyword evidence="9" id="KW-1185">Reference proteome</keyword>
<evidence type="ECO:0000256" key="4">
    <source>
        <dbReference type="ARBA" id="ARBA00023163"/>
    </source>
</evidence>
<dbReference type="Pfam" id="PF00196">
    <property type="entry name" value="GerE"/>
    <property type="match status" value="1"/>
</dbReference>
<dbReference type="SMART" id="SM00448">
    <property type="entry name" value="REC"/>
    <property type="match status" value="1"/>
</dbReference>
<dbReference type="GO" id="GO:0006355">
    <property type="term" value="P:regulation of DNA-templated transcription"/>
    <property type="evidence" value="ECO:0007669"/>
    <property type="project" value="InterPro"/>
</dbReference>
<dbReference type="InterPro" id="IPR000792">
    <property type="entry name" value="Tscrpt_reg_LuxR_C"/>
</dbReference>
<dbReference type="InterPro" id="IPR011006">
    <property type="entry name" value="CheY-like_superfamily"/>
</dbReference>
<sequence>MKDQNYHVLIADDHAIVRYGTSFVIKDLLPTGTIREANNFHQALKLLDTNRFDLMVLDINIPGGNNLQMIDVIKLRQPHVKILIFSGYDEQVYALRYLQAGADGYVVKQASEAELRMAIQTLQNNDKYISHSVRQHLLNNMSHKKVISHNPLATLSNREMEIMQQLVMGAAVAEIGATLGLQISTVSTYKSRIFEKLNVSNVVDLVEKVRLYDPSVTSHE</sequence>
<dbReference type="OrthoDB" id="1013073at2"/>
<dbReference type="GO" id="GO:0003677">
    <property type="term" value="F:DNA binding"/>
    <property type="evidence" value="ECO:0007669"/>
    <property type="project" value="UniProtKB-KW"/>
</dbReference>
<dbReference type="PROSITE" id="PS50043">
    <property type="entry name" value="HTH_LUXR_2"/>
    <property type="match status" value="1"/>
</dbReference>
<proteinExistence type="predicted"/>
<dbReference type="Gene3D" id="3.40.50.2300">
    <property type="match status" value="1"/>
</dbReference>
<dbReference type="PANTHER" id="PTHR43214:SF41">
    <property type="entry name" value="NITRATE_NITRITE RESPONSE REGULATOR PROTEIN NARP"/>
    <property type="match status" value="1"/>
</dbReference>
<dbReference type="Pfam" id="PF00072">
    <property type="entry name" value="Response_reg"/>
    <property type="match status" value="1"/>
</dbReference>
<evidence type="ECO:0000256" key="5">
    <source>
        <dbReference type="PROSITE-ProRule" id="PRU00169"/>
    </source>
</evidence>
<dbReference type="Gene3D" id="1.10.10.10">
    <property type="entry name" value="Winged helix-like DNA-binding domain superfamily/Winged helix DNA-binding domain"/>
    <property type="match status" value="1"/>
</dbReference>
<dbReference type="EMBL" id="CP032157">
    <property type="protein sequence ID" value="AXY72535.1"/>
    <property type="molecule type" value="Genomic_DNA"/>
</dbReference>
<dbReference type="SMART" id="SM00421">
    <property type="entry name" value="HTH_LUXR"/>
    <property type="match status" value="1"/>
</dbReference>
<evidence type="ECO:0000259" key="6">
    <source>
        <dbReference type="PROSITE" id="PS50043"/>
    </source>
</evidence>
<dbReference type="InterPro" id="IPR036388">
    <property type="entry name" value="WH-like_DNA-bd_sf"/>
</dbReference>
<protein>
    <submittedName>
        <fullName evidence="8">DNA-binding response regulator</fullName>
    </submittedName>
</protein>
<dbReference type="PROSITE" id="PS00622">
    <property type="entry name" value="HTH_LUXR_1"/>
    <property type="match status" value="1"/>
</dbReference>
<dbReference type="PANTHER" id="PTHR43214">
    <property type="entry name" value="TWO-COMPONENT RESPONSE REGULATOR"/>
    <property type="match status" value="1"/>
</dbReference>
<feature type="domain" description="Response regulatory" evidence="7">
    <location>
        <begin position="7"/>
        <end position="123"/>
    </location>
</feature>
<dbReference type="PROSITE" id="PS50110">
    <property type="entry name" value="RESPONSE_REGULATORY"/>
    <property type="match status" value="1"/>
</dbReference>
<dbReference type="PRINTS" id="PR00038">
    <property type="entry name" value="HTHLUXR"/>
</dbReference>
<dbReference type="InterPro" id="IPR016032">
    <property type="entry name" value="Sig_transdc_resp-reg_C-effctor"/>
</dbReference>
<evidence type="ECO:0000256" key="3">
    <source>
        <dbReference type="ARBA" id="ARBA00023125"/>
    </source>
</evidence>
<accession>A0A3B7MLQ6</accession>
<evidence type="ECO:0000256" key="1">
    <source>
        <dbReference type="ARBA" id="ARBA00022553"/>
    </source>
</evidence>
<dbReference type="RefSeq" id="WP_119048373.1">
    <property type="nucleotide sequence ID" value="NZ_CP032157.1"/>
</dbReference>
<dbReference type="SUPFAM" id="SSF52172">
    <property type="entry name" value="CheY-like"/>
    <property type="match status" value="1"/>
</dbReference>
<dbReference type="CDD" id="cd17535">
    <property type="entry name" value="REC_NarL-like"/>
    <property type="match status" value="1"/>
</dbReference>